<organism evidence="1 3">
    <name type="scientific">Nonlabens ulvanivorans</name>
    <name type="common">Persicivirga ulvanivorans</name>
    <dbReference type="NCBI Taxonomy" id="906888"/>
    <lineage>
        <taxon>Bacteria</taxon>
        <taxon>Pseudomonadati</taxon>
        <taxon>Bacteroidota</taxon>
        <taxon>Flavobacteriia</taxon>
        <taxon>Flavobacteriales</taxon>
        <taxon>Flavobacteriaceae</taxon>
        <taxon>Nonlabens</taxon>
    </lineage>
</organism>
<keyword evidence="4" id="KW-1185">Reference proteome</keyword>
<evidence type="ECO:0000313" key="4">
    <source>
        <dbReference type="Proteomes" id="UP000239997"/>
    </source>
</evidence>
<dbReference type="Gene3D" id="2.180.10.10">
    <property type="entry name" value="RHS repeat-associated core"/>
    <property type="match status" value="1"/>
</dbReference>
<evidence type="ECO:0000313" key="2">
    <source>
        <dbReference type="EMBL" id="PRX08669.1"/>
    </source>
</evidence>
<protein>
    <submittedName>
        <fullName evidence="2">RHS repeat-associated protein</fullName>
    </submittedName>
</protein>
<accession>A0A084JZB4</accession>
<dbReference type="EMBL" id="JPJI01000022">
    <property type="protein sequence ID" value="KEZ94298.1"/>
    <property type="molecule type" value="Genomic_DNA"/>
</dbReference>
<reference evidence="1 3" key="1">
    <citation type="submission" date="2014-07" db="EMBL/GenBank/DDBJ databases">
        <title>Draft genome sequence of Nonlabens ulvanivorans, an ulvan degrading bacterium.</title>
        <authorList>
            <person name="Kopel M."/>
            <person name="Helbert W."/>
            <person name="Henrissat B."/>
            <person name="Doniger T."/>
            <person name="Banin E."/>
        </authorList>
    </citation>
    <scope>NUCLEOTIDE SEQUENCE [LARGE SCALE GENOMIC DNA]</scope>
    <source>
        <strain evidence="1 3">PLR</strain>
    </source>
</reference>
<dbReference type="RefSeq" id="WP_036579826.1">
    <property type="nucleotide sequence ID" value="NZ_JPJI01000022.1"/>
</dbReference>
<evidence type="ECO:0000313" key="1">
    <source>
        <dbReference type="EMBL" id="KEZ94298.1"/>
    </source>
</evidence>
<dbReference type="Proteomes" id="UP000239997">
    <property type="component" value="Unassembled WGS sequence"/>
</dbReference>
<sequence length="370" mass="41997">MLLNNRHGAVDSDAYRYGFNGKEKDDEVKGGGAQYDYGFRIYDSRLGKFLSQDPLFRGYPFYTPYQFAGNRPIQAMDLDGLEEYFYWIPLTQKIGTVKLELVSHAERAPDLTEYGLYKSAEEIHKINAEMAKQNELAVQRAKYEASQQARLDYEMSKNPLWAMYQLSMLSDVIPTYRSLEKGDYAMAGVGLVAGMLEVKGFTKGLRKVMAVRILNDVPLNNINQIIARIDKMVHQRAQRLAEMARWLDPQDQTMRSGYRAHELSTAVDFELTSGIRLSAQNFGCKGDFVDSLGTSYDAVGTTLKGAEQPTFFADFTQSISKHVDRMINGDFDKIILDFNNLNQSQIDAVKSYIKSNHNTQTNNIIMLNDL</sequence>
<dbReference type="EMBL" id="PVNA01000026">
    <property type="protein sequence ID" value="PRX08669.1"/>
    <property type="molecule type" value="Genomic_DNA"/>
</dbReference>
<reference evidence="2 4" key="2">
    <citation type="submission" date="2018-03" db="EMBL/GenBank/DDBJ databases">
        <title>Genomic Encyclopedia of Archaeal and Bacterial Type Strains, Phase II (KMG-II): from individual species to whole genera.</title>
        <authorList>
            <person name="Goeker M."/>
        </authorList>
    </citation>
    <scope>NUCLEOTIDE SEQUENCE [LARGE SCALE GENOMIC DNA]</scope>
    <source>
        <strain evidence="2 4">DSM 22727</strain>
    </source>
</reference>
<dbReference type="Proteomes" id="UP000028531">
    <property type="component" value="Unassembled WGS sequence"/>
</dbReference>
<name>A0A084JZB4_NONUL</name>
<dbReference type="NCBIfam" id="TIGR03696">
    <property type="entry name" value="Rhs_assc_core"/>
    <property type="match status" value="1"/>
</dbReference>
<dbReference type="AlphaFoldDB" id="A0A084JZB4"/>
<comment type="caution">
    <text evidence="1">The sequence shown here is derived from an EMBL/GenBank/DDBJ whole genome shotgun (WGS) entry which is preliminary data.</text>
</comment>
<evidence type="ECO:0000313" key="3">
    <source>
        <dbReference type="Proteomes" id="UP000028531"/>
    </source>
</evidence>
<gene>
    <name evidence="1" type="ORF">IL45_02285</name>
    <name evidence="2" type="ORF">LY02_02919</name>
</gene>
<dbReference type="InterPro" id="IPR022385">
    <property type="entry name" value="Rhs_assc_core"/>
</dbReference>
<proteinExistence type="predicted"/>